<organism evidence="3 4">
    <name type="scientific">Acidovorax temperans</name>
    <dbReference type="NCBI Taxonomy" id="80878"/>
    <lineage>
        <taxon>Bacteria</taxon>
        <taxon>Pseudomonadati</taxon>
        <taxon>Pseudomonadota</taxon>
        <taxon>Betaproteobacteria</taxon>
        <taxon>Burkholderiales</taxon>
        <taxon>Comamonadaceae</taxon>
        <taxon>Acidovorax</taxon>
    </lineage>
</organism>
<proteinExistence type="predicted"/>
<evidence type="ECO:0000313" key="4">
    <source>
        <dbReference type="Proteomes" id="UP000032566"/>
    </source>
</evidence>
<evidence type="ECO:0000313" key="3">
    <source>
        <dbReference type="EMBL" id="KJA11815.1"/>
    </source>
</evidence>
<dbReference type="RefSeq" id="WP_044396069.1">
    <property type="nucleotide sequence ID" value="NZ_JXYQ01000009.1"/>
</dbReference>
<protein>
    <submittedName>
        <fullName evidence="3">Lipoprotein</fullName>
    </submittedName>
</protein>
<keyword evidence="3" id="KW-0449">Lipoprotein</keyword>
<name>A0A0D7KC20_9BURK</name>
<dbReference type="AlphaFoldDB" id="A0A0D7KC20"/>
<feature type="signal peptide" evidence="2">
    <location>
        <begin position="1"/>
        <end position="19"/>
    </location>
</feature>
<dbReference type="EMBL" id="JXYQ01000009">
    <property type="protein sequence ID" value="KJA11815.1"/>
    <property type="molecule type" value="Genomic_DNA"/>
</dbReference>
<keyword evidence="2" id="KW-0732">Signal</keyword>
<dbReference type="PATRIC" id="fig|80878.5.peg.4246"/>
<evidence type="ECO:0000256" key="2">
    <source>
        <dbReference type="SAM" id="SignalP"/>
    </source>
</evidence>
<reference evidence="3 4" key="1">
    <citation type="submission" date="2014-12" db="EMBL/GenBank/DDBJ databases">
        <title>Isolation of bacteria from lake water.</title>
        <authorList>
            <person name="Sheng K.-Y."/>
            <person name="Chin P.-S."/>
            <person name="Chan K.-G."/>
            <person name="Tan G.S."/>
        </authorList>
    </citation>
    <scope>NUCLEOTIDE SEQUENCE [LARGE SCALE GENOMIC DNA]</scope>
    <source>
        <strain evidence="3 4">KY4</strain>
    </source>
</reference>
<comment type="caution">
    <text evidence="3">The sequence shown here is derived from an EMBL/GenBank/DDBJ whole genome shotgun (WGS) entry which is preliminary data.</text>
</comment>
<sequence length="79" mass="8473">MTRIASTLLTAAILCVALAACGEKPQTGGAVKHDAAPYAGTGSNFTQAGWTAGDKTSWEQQLRTRQQYGQNEYSRNQKP</sequence>
<feature type="chain" id="PRO_5002320724" evidence="2">
    <location>
        <begin position="20"/>
        <end position="79"/>
    </location>
</feature>
<keyword evidence="4" id="KW-1185">Reference proteome</keyword>
<dbReference type="STRING" id="80878.RP29_04080"/>
<dbReference type="Proteomes" id="UP000032566">
    <property type="component" value="Unassembled WGS sequence"/>
</dbReference>
<feature type="region of interest" description="Disordered" evidence="1">
    <location>
        <begin position="26"/>
        <end position="79"/>
    </location>
</feature>
<dbReference type="PROSITE" id="PS51257">
    <property type="entry name" value="PROKAR_LIPOPROTEIN"/>
    <property type="match status" value="1"/>
</dbReference>
<accession>A0A0D7KC20</accession>
<evidence type="ECO:0000256" key="1">
    <source>
        <dbReference type="SAM" id="MobiDB-lite"/>
    </source>
</evidence>
<gene>
    <name evidence="3" type="ORF">RP29_04080</name>
</gene>
<feature type="compositionally biased region" description="Polar residues" evidence="1">
    <location>
        <begin position="58"/>
        <end position="79"/>
    </location>
</feature>
<dbReference type="OrthoDB" id="8662382at2"/>